<evidence type="ECO:0000313" key="5">
    <source>
        <dbReference type="Proteomes" id="UP001519654"/>
    </source>
</evidence>
<evidence type="ECO:0000256" key="2">
    <source>
        <dbReference type="SAM" id="Phobius"/>
    </source>
</evidence>
<organism evidence="4 5">
    <name type="scientific">Paractinoplanes bogorensis</name>
    <dbReference type="NCBI Taxonomy" id="1610840"/>
    <lineage>
        <taxon>Bacteria</taxon>
        <taxon>Bacillati</taxon>
        <taxon>Actinomycetota</taxon>
        <taxon>Actinomycetes</taxon>
        <taxon>Micromonosporales</taxon>
        <taxon>Micromonosporaceae</taxon>
        <taxon>Paractinoplanes</taxon>
    </lineage>
</organism>
<dbReference type="Proteomes" id="UP001519654">
    <property type="component" value="Unassembled WGS sequence"/>
</dbReference>
<dbReference type="PANTHER" id="PTHR43784">
    <property type="entry name" value="GDSL-LIKE LIPASE/ACYLHYDROLASE, PUTATIVE (AFU_ORTHOLOGUE AFUA_2G00820)-RELATED"/>
    <property type="match status" value="1"/>
</dbReference>
<dbReference type="GO" id="GO:0016787">
    <property type="term" value="F:hydrolase activity"/>
    <property type="evidence" value="ECO:0007669"/>
    <property type="project" value="UniProtKB-KW"/>
</dbReference>
<reference evidence="4 5" key="1">
    <citation type="submission" date="2021-06" db="EMBL/GenBank/DDBJ databases">
        <title>Actinoplanes lichenicola sp. nov., and Actinoplanes ovalisporus sp. nov., isolated from lichen in Thailand.</title>
        <authorList>
            <person name="Saeng-In P."/>
            <person name="Kanchanasin P."/>
            <person name="Yuki M."/>
            <person name="Kudo T."/>
            <person name="Ohkuma M."/>
            <person name="Phongsopitanun W."/>
            <person name="Tanasupawat S."/>
        </authorList>
    </citation>
    <scope>NUCLEOTIDE SEQUENCE [LARGE SCALE GENOMIC DNA]</scope>
    <source>
        <strain evidence="4 5">NBRC 110975</strain>
    </source>
</reference>
<dbReference type="EMBL" id="JAHKKG010000013">
    <property type="protein sequence ID" value="MBU2669007.1"/>
    <property type="molecule type" value="Genomic_DNA"/>
</dbReference>
<evidence type="ECO:0000256" key="1">
    <source>
        <dbReference type="SAM" id="MobiDB-lite"/>
    </source>
</evidence>
<feature type="region of interest" description="Disordered" evidence="1">
    <location>
        <begin position="30"/>
        <end position="57"/>
    </location>
</feature>
<keyword evidence="4" id="KW-0378">Hydrolase</keyword>
<name>A0ABS5YZY5_9ACTN</name>
<keyword evidence="2" id="KW-0812">Transmembrane</keyword>
<sequence length="419" mass="44224">MNWTRKTTISVAAALVVLVVAVVLYVRRDSSPGGTSADPGPATSSQPSTGPSTAETPWTGTWAVAVQNGGRSFDQQTVRQILRASIGGDTVRVKLSNEFGSDPLTVSAVYLAQHLQANTVDTATNAQVTFNGTDSVTIPAGQTAVSDAVQFTLPAGGDVAVSAYVPARIGSVTQHSFANRHNYVAAGNQSAKASLSGAQTFDNYAFLAGVDVQNAQSEGAVVTLGASITDGFDSTFSENRRWPDQLSRRLLTANRTVGVLNAGISGNQLTKDGAGQSALNRLDRDALQQTGVKWVIFSDAAINDLGDDNPPSGDELIQALQQLIQRTHDAGLKFYCATLTPYEGTDYWNEQGEAGRDAVNAFIKADGSGCDAVIDLDTATHDPNDPRRYNARFNSGDWLHPNDAGMEAIAAAVDLNLFQ</sequence>
<gene>
    <name evidence="4" type="ORF">KOI35_36395</name>
</gene>
<proteinExistence type="predicted"/>
<dbReference type="SUPFAM" id="SSF52266">
    <property type="entry name" value="SGNH hydrolase"/>
    <property type="match status" value="1"/>
</dbReference>
<dbReference type="Gene3D" id="3.40.50.1110">
    <property type="entry name" value="SGNH hydrolase"/>
    <property type="match status" value="1"/>
</dbReference>
<feature type="domain" description="SGNH hydrolase-type esterase" evidence="3">
    <location>
        <begin position="224"/>
        <end position="408"/>
    </location>
</feature>
<keyword evidence="5" id="KW-1185">Reference proteome</keyword>
<dbReference type="InterPro" id="IPR013830">
    <property type="entry name" value="SGNH_hydro"/>
</dbReference>
<dbReference type="Pfam" id="PF13472">
    <property type="entry name" value="Lipase_GDSL_2"/>
    <property type="match status" value="1"/>
</dbReference>
<dbReference type="PANTHER" id="PTHR43784:SF2">
    <property type="entry name" value="GDSL-LIKE LIPASE_ACYLHYDROLASE, PUTATIVE (AFU_ORTHOLOGUE AFUA_2G00820)-RELATED"/>
    <property type="match status" value="1"/>
</dbReference>
<feature type="compositionally biased region" description="Polar residues" evidence="1">
    <location>
        <begin position="42"/>
        <end position="57"/>
    </location>
</feature>
<keyword evidence="2" id="KW-0472">Membrane</keyword>
<dbReference type="InterPro" id="IPR036514">
    <property type="entry name" value="SGNH_hydro_sf"/>
</dbReference>
<protein>
    <submittedName>
        <fullName evidence="4">SGNH/GDSL hydrolase family protein</fullName>
    </submittedName>
</protein>
<comment type="caution">
    <text evidence="4">The sequence shown here is derived from an EMBL/GenBank/DDBJ whole genome shotgun (WGS) entry which is preliminary data.</text>
</comment>
<keyword evidence="2" id="KW-1133">Transmembrane helix</keyword>
<dbReference type="RefSeq" id="WP_215793245.1">
    <property type="nucleotide sequence ID" value="NZ_JAHKKG010000013.1"/>
</dbReference>
<feature type="transmembrane region" description="Helical" evidence="2">
    <location>
        <begin position="7"/>
        <end position="26"/>
    </location>
</feature>
<dbReference type="CDD" id="cd01830">
    <property type="entry name" value="XynE_like"/>
    <property type="match status" value="1"/>
</dbReference>
<evidence type="ECO:0000313" key="4">
    <source>
        <dbReference type="EMBL" id="MBU2669007.1"/>
    </source>
</evidence>
<accession>A0ABS5YZY5</accession>
<evidence type="ECO:0000259" key="3">
    <source>
        <dbReference type="Pfam" id="PF13472"/>
    </source>
</evidence>
<dbReference type="InterPro" id="IPR053140">
    <property type="entry name" value="GDSL_Rv0518-like"/>
</dbReference>